<name>A0AA42IHD1_9GAMM</name>
<gene>
    <name evidence="1" type="ORF">N5D41_00225</name>
</gene>
<accession>A0AA42IHD1</accession>
<dbReference type="Proteomes" id="UP001161137">
    <property type="component" value="Unassembled WGS sequence"/>
</dbReference>
<evidence type="ECO:0000313" key="2">
    <source>
        <dbReference type="Proteomes" id="UP001161137"/>
    </source>
</evidence>
<evidence type="ECO:0000313" key="1">
    <source>
        <dbReference type="EMBL" id="MDH0699912.1"/>
    </source>
</evidence>
<proteinExistence type="predicted"/>
<comment type="caution">
    <text evidence="1">The sequence shown here is derived from an EMBL/GenBank/DDBJ whole genome shotgun (WGS) entry which is preliminary data.</text>
</comment>
<dbReference type="EMBL" id="JAOCDH010000001">
    <property type="protein sequence ID" value="MDH0699912.1"/>
    <property type="molecule type" value="Genomic_DNA"/>
</dbReference>
<reference evidence="1" key="1">
    <citation type="submission" date="2022-09" db="EMBL/GenBank/DDBJ databases">
        <title>Intensive care unit water sources are persistently colonized with multi-drug resistant bacteria and are the site of extensive horizontal gene transfer of antibiotic resistance genes.</title>
        <authorList>
            <person name="Diorio-Toth L."/>
        </authorList>
    </citation>
    <scope>NUCLEOTIDE SEQUENCE</scope>
    <source>
        <strain evidence="1">GD03863</strain>
    </source>
</reference>
<dbReference type="AlphaFoldDB" id="A0AA42IHD1"/>
<organism evidence="1 2">
    <name type="scientific">Ectopseudomonas toyotomiensis</name>
    <dbReference type="NCBI Taxonomy" id="554344"/>
    <lineage>
        <taxon>Bacteria</taxon>
        <taxon>Pseudomonadati</taxon>
        <taxon>Pseudomonadota</taxon>
        <taxon>Gammaproteobacteria</taxon>
        <taxon>Pseudomonadales</taxon>
        <taxon>Pseudomonadaceae</taxon>
        <taxon>Ectopseudomonas</taxon>
    </lineage>
</organism>
<protein>
    <submittedName>
        <fullName evidence="1">Uncharacterized protein</fullName>
    </submittedName>
</protein>
<dbReference type="RefSeq" id="WP_196456286.1">
    <property type="nucleotide sequence ID" value="NZ_JACFYY010000001.1"/>
</dbReference>
<sequence length="169" mass="18237">MKEHGKWGFRYDYEYSEGGIIIDRGHATNLIPQVGMDHLAGLLRGTATPISSWYLGLYSGNYVPDDPGVTAADLPVNVGEFTAYEGATRLDWEHEYDDLSEVSNASNRAEFVFTGSGTVRGGFLISNSVKGGNTGLLMSIVRFPNPRPVEPGGILRVLAGVVFIPTTVA</sequence>